<feature type="transmembrane region" description="Helical" evidence="2">
    <location>
        <begin position="12"/>
        <end position="35"/>
    </location>
</feature>
<comment type="caution">
    <text evidence="3">The sequence shown here is derived from an EMBL/GenBank/DDBJ whole genome shotgun (WGS) entry which is preliminary data.</text>
</comment>
<feature type="transmembrane region" description="Helical" evidence="2">
    <location>
        <begin position="103"/>
        <end position="122"/>
    </location>
</feature>
<evidence type="ECO:0000313" key="4">
    <source>
        <dbReference type="Proteomes" id="UP000287101"/>
    </source>
</evidence>
<sequence length="188" mass="21689">MDMDDNLRKVRDTIIQLVFVVVVIIGFEYVCFSQIINSATLSVKILFGCVAVVVAGLLLYMYNSQLNSSTFKKVLKNFLSIISVLLTVFNAQFFKGDLDSKLVYVLLPLVLNLIPILSDFFMNCLDLKYELELGQSRKTLEEKRRLEAEMRALEDEKRRLEAAQKMERATQRQLETINDKLDHLLSDR</sequence>
<evidence type="ECO:0000313" key="3">
    <source>
        <dbReference type="EMBL" id="RSU04453.1"/>
    </source>
</evidence>
<proteinExistence type="predicted"/>
<reference evidence="3 4" key="1">
    <citation type="submission" date="2017-05" db="EMBL/GenBank/DDBJ databases">
        <title>Vagococcus spp. assemblies.</title>
        <authorList>
            <person name="Gulvik C.A."/>
        </authorList>
    </citation>
    <scope>NUCLEOTIDE SEQUENCE [LARGE SCALE GENOMIC DNA]</scope>
    <source>
        <strain evidence="3 4">CCUG 41755</strain>
    </source>
</reference>
<dbReference type="EMBL" id="NGJY01000001">
    <property type="protein sequence ID" value="RSU04453.1"/>
    <property type="molecule type" value="Genomic_DNA"/>
</dbReference>
<keyword evidence="2" id="KW-0812">Transmembrane</keyword>
<accession>A0A430AB66</accession>
<evidence type="ECO:0000256" key="1">
    <source>
        <dbReference type="SAM" id="Coils"/>
    </source>
</evidence>
<feature type="transmembrane region" description="Helical" evidence="2">
    <location>
        <begin position="74"/>
        <end position="91"/>
    </location>
</feature>
<feature type="coiled-coil region" evidence="1">
    <location>
        <begin position="136"/>
        <end position="180"/>
    </location>
</feature>
<evidence type="ECO:0000256" key="2">
    <source>
        <dbReference type="SAM" id="Phobius"/>
    </source>
</evidence>
<dbReference type="Proteomes" id="UP000287101">
    <property type="component" value="Unassembled WGS sequence"/>
</dbReference>
<keyword evidence="1" id="KW-0175">Coiled coil</keyword>
<keyword evidence="4" id="KW-1185">Reference proteome</keyword>
<feature type="transmembrane region" description="Helical" evidence="2">
    <location>
        <begin position="41"/>
        <end position="62"/>
    </location>
</feature>
<keyword evidence="2" id="KW-0472">Membrane</keyword>
<name>A0A430AB66_9ENTE</name>
<protein>
    <submittedName>
        <fullName evidence="3">Uncharacterized protein</fullName>
    </submittedName>
</protein>
<dbReference type="RefSeq" id="WP_126829729.1">
    <property type="nucleotide sequence ID" value="NZ_CBCRYB010000013.1"/>
</dbReference>
<organism evidence="3 4">
    <name type="scientific">Vagococcus fessus</name>
    <dbReference type="NCBI Taxonomy" id="120370"/>
    <lineage>
        <taxon>Bacteria</taxon>
        <taxon>Bacillati</taxon>
        <taxon>Bacillota</taxon>
        <taxon>Bacilli</taxon>
        <taxon>Lactobacillales</taxon>
        <taxon>Enterococcaceae</taxon>
        <taxon>Vagococcus</taxon>
    </lineage>
</organism>
<dbReference type="AlphaFoldDB" id="A0A430AB66"/>
<keyword evidence="2" id="KW-1133">Transmembrane helix</keyword>
<gene>
    <name evidence="3" type="ORF">CBF31_00075</name>
</gene>